<dbReference type="InterPro" id="IPR022398">
    <property type="entry name" value="Peptidase_S8_His-AS"/>
</dbReference>
<dbReference type="OrthoDB" id="9762689at2"/>
<dbReference type="Pfam" id="PF05922">
    <property type="entry name" value="Inhibitor_I9"/>
    <property type="match status" value="1"/>
</dbReference>
<dbReference type="InterPro" id="IPR010259">
    <property type="entry name" value="S8pro/Inhibitor_I9"/>
</dbReference>
<accession>A0A1M5U5L1</accession>
<keyword evidence="2" id="KW-0134">Cell wall</keyword>
<keyword evidence="14" id="KW-0812">Transmembrane</keyword>
<dbReference type="PROSITE" id="PS51892">
    <property type="entry name" value="SUBTILASE"/>
    <property type="match status" value="1"/>
</dbReference>
<keyword evidence="4 11" id="KW-0645">Protease</keyword>
<dbReference type="Gene3D" id="2.60.40.1710">
    <property type="entry name" value="Subtilisin-like superfamily"/>
    <property type="match status" value="1"/>
</dbReference>
<dbReference type="InterPro" id="IPR050131">
    <property type="entry name" value="Peptidase_S8_subtilisin-like"/>
</dbReference>
<dbReference type="STRING" id="1121306.SAMN02745196_00850"/>
<feature type="region of interest" description="Disordered" evidence="13">
    <location>
        <begin position="1426"/>
        <end position="1498"/>
    </location>
</feature>
<dbReference type="InterPro" id="IPR023827">
    <property type="entry name" value="Peptidase_S8_Asp-AS"/>
</dbReference>
<dbReference type="InterPro" id="IPR034216">
    <property type="entry name" value="C5a_Peptidase"/>
</dbReference>
<dbReference type="PROSITE" id="PS00137">
    <property type="entry name" value="SUBTILASE_HIS"/>
    <property type="match status" value="1"/>
</dbReference>
<proteinExistence type="inferred from homology"/>
<dbReference type="PROSITE" id="PS00136">
    <property type="entry name" value="SUBTILASE_ASP"/>
    <property type="match status" value="1"/>
</dbReference>
<keyword evidence="14" id="KW-1133">Transmembrane helix</keyword>
<evidence type="ECO:0000256" key="13">
    <source>
        <dbReference type="SAM" id="MobiDB-lite"/>
    </source>
</evidence>
<keyword evidence="6" id="KW-0677">Repeat</keyword>
<dbReference type="GO" id="GO:0004252">
    <property type="term" value="F:serine-type endopeptidase activity"/>
    <property type="evidence" value="ECO:0007669"/>
    <property type="project" value="UniProtKB-UniRule"/>
</dbReference>
<dbReference type="InterPro" id="IPR010435">
    <property type="entry name" value="C5a/SBT2-like_Fn3"/>
</dbReference>
<dbReference type="RefSeq" id="WP_072830360.1">
    <property type="nucleotide sequence ID" value="NZ_FQXP01000003.1"/>
</dbReference>
<keyword evidence="9" id="KW-0572">Peptidoglycan-anchor</keyword>
<dbReference type="Pfam" id="PF02225">
    <property type="entry name" value="PA"/>
    <property type="match status" value="1"/>
</dbReference>
<dbReference type="Pfam" id="PF06280">
    <property type="entry name" value="fn3_5"/>
    <property type="match status" value="1"/>
</dbReference>
<sequence>MKIGNKKILAKIMSVLMVGTIVNSNFSISVQAEELKSMMYENTSYETKMEMMKEVFSEEEKKELSLMLDEKNNAEEILRVIVEIDGPTAMDISAGKDVSKHAVEQVENSQEKVKNKIKDIAEGGIIHSYTNVINGFSLEVKRENIEKLEAVEGVKKVTQVKEYTPAINEAKNITEINKVYEEYKLKGEGTVVAVIDTGFYYNHKDFSNPKSEGKLSKEKIENIKSLKELNCDESADTYFSQKIPYGYNYADDNNEIINKKAVVKDHGTHVTGIIGANGSEEEVKSGKAVMGVAPEAQILAMKVFSNNENCEGAYSDDVIAALEDSITLGADVVNMSLGVPVGFQDSEDPEQIAIEKVINSGIIVVGSAGNSSYSTAPFDIGKLKDIGTLSSPNLAKGSLTVGSFENNYIVNNGVKIRKEDNSEFLQSYCATHQYDPTYMNGLQLVDCASGIVNDKVDQFKNKDIKGKIAFISRSRGDAFVEKILNAQNNDAKGVIIYNDKDEELLDMVRDERIKIPAIFIPNSSGRAILSEIKKGNKLTIDTSECIYAKGNENKGEMSSFSSWGPAPNLDFKPDIVAPGGGVFSTFGDNKYGNLSGTSMAAPHVSGAMALISEYLRGKDIDVRGKELVDLSKNLALNTSDIRYDKNNIPYSPRYQGAGLLQVKKAIENNVVATYNNEAAIALKEINENKVEFEIDLKNYSDKEIIFAPEVAQGVLTQKETNQKENEILEDVILEEKDAKVEFDRNRITIPAKGSSKVKCTLKISKDLAREIFLEGFIRFNCVSENNPNISVPFMGFYGDWSKEEIVSNNVWDDSKHLIVKLAEENLKLLKGTFENVFFSLAGNTSSDAQLLGGRIKSSKYVINPDNIAISPNNDGYNDNIVPSLYALRNAKSTVVEVLDENKEPIRKVTEMKNLKKALISTEKKNNPTLYPELKWNGDLYDDLTGEFKVAKEGQYYYRIGFSTEGENPVVQYKEIPVKIDLTSPEVEVTNFEEDKENKTVSIRFKAKDEFSGIDTTSAPIFVNGKKDGNATFDEKNKEFIYTTKPIKENSVNPISIIAVGVFDNAKNLGSKSFCLTPENVPELVVQINDEDFMKSKKMVNNPKLNIKGYVSRPVDTFTFNNKPVTYTGVHEDPVWMDFSIDLDLNEGINKVPVYVKDLDGSVKVDLVKRVFCDSEAPMISLNDIKVNENGAGSIIIDKDSFVLKGNVNDKTSPYKLIVNGNNVLTQNFVNEEKEEFAVELDNLKDGDKISVQAIDNLNNKCEYKLNVNIVEREKLSLIVDGVGEGEYYNKDVTPNVQCNDKEAIIVSKLNGKDYKIGTPISEEGKYTLDITAENKLGEKINKVTSFIIDKTSDEIMATNLEENGVYKKGFKPEFDLKHFETAKVLLDGVEWNLDDIIEELGKHNIRVQAVDKAGNISEKEYNFTIEEDKIIEPKPEDKPDNTDKPTKPEENPVKPGGNIETPNSTTEEEKKDTNSTASDNIAKPSDKVESSNKLPKTGVEVNSIGMIIGAMSIILGASLNNKKRKK</sequence>
<dbReference type="Pfam" id="PF00746">
    <property type="entry name" value="Gram_pos_anchor"/>
    <property type="match status" value="1"/>
</dbReference>
<dbReference type="InterPro" id="IPR019931">
    <property type="entry name" value="LPXTG_anchor"/>
</dbReference>
<evidence type="ECO:0000256" key="3">
    <source>
        <dbReference type="ARBA" id="ARBA00022525"/>
    </source>
</evidence>
<keyword evidence="14" id="KW-0472">Membrane</keyword>
<evidence type="ECO:0000256" key="11">
    <source>
        <dbReference type="PROSITE-ProRule" id="PRU01240"/>
    </source>
</evidence>
<evidence type="ECO:0000256" key="1">
    <source>
        <dbReference type="ARBA" id="ARBA00011073"/>
    </source>
</evidence>
<dbReference type="InterPro" id="IPR036852">
    <property type="entry name" value="Peptidase_S8/S53_dom_sf"/>
</dbReference>
<feature type="active site" description="Charge relay system" evidence="10 11">
    <location>
        <position position="598"/>
    </location>
</feature>
<evidence type="ECO:0000256" key="9">
    <source>
        <dbReference type="ARBA" id="ARBA00023088"/>
    </source>
</evidence>
<dbReference type="CDD" id="cd07475">
    <property type="entry name" value="Peptidases_S8_C5a_Peptidase"/>
    <property type="match status" value="1"/>
</dbReference>
<dbReference type="PANTHER" id="PTHR43806">
    <property type="entry name" value="PEPTIDASE S8"/>
    <property type="match status" value="1"/>
</dbReference>
<evidence type="ECO:0000256" key="10">
    <source>
        <dbReference type="PIRSR" id="PIRSR615500-1"/>
    </source>
</evidence>
<keyword evidence="17" id="KW-1185">Reference proteome</keyword>
<dbReference type="Gene3D" id="3.50.30.30">
    <property type="match status" value="1"/>
</dbReference>
<evidence type="ECO:0000256" key="2">
    <source>
        <dbReference type="ARBA" id="ARBA00022512"/>
    </source>
</evidence>
<reference evidence="16 17" key="1">
    <citation type="submission" date="2016-11" db="EMBL/GenBank/DDBJ databases">
        <authorList>
            <person name="Jaros S."/>
            <person name="Januszkiewicz K."/>
            <person name="Wedrychowicz H."/>
        </authorList>
    </citation>
    <scope>NUCLEOTIDE SEQUENCE [LARGE SCALE GENOMIC DNA]</scope>
    <source>
        <strain evidence="16 17">DSM 3089</strain>
    </source>
</reference>
<keyword evidence="5" id="KW-0732">Signal</keyword>
<dbReference type="SUPFAM" id="SSF52025">
    <property type="entry name" value="PA domain"/>
    <property type="match status" value="1"/>
</dbReference>
<evidence type="ECO:0000256" key="8">
    <source>
        <dbReference type="ARBA" id="ARBA00022825"/>
    </source>
</evidence>
<dbReference type="PRINTS" id="PR00723">
    <property type="entry name" value="SUBTILISIN"/>
</dbReference>
<dbReference type="InterPro" id="IPR003137">
    <property type="entry name" value="PA_domain"/>
</dbReference>
<dbReference type="InterPro" id="IPR015500">
    <property type="entry name" value="Peptidase_S8_subtilisin-rel"/>
</dbReference>
<dbReference type="SUPFAM" id="SSF52743">
    <property type="entry name" value="Subtilisin-like"/>
    <property type="match status" value="1"/>
</dbReference>
<dbReference type="Pfam" id="PF00082">
    <property type="entry name" value="Peptidase_S8"/>
    <property type="match status" value="1"/>
</dbReference>
<dbReference type="EMBL" id="FQXP01000003">
    <property type="protein sequence ID" value="SHH58151.1"/>
    <property type="molecule type" value="Genomic_DNA"/>
</dbReference>
<keyword evidence="7 11" id="KW-0378">Hydrolase</keyword>
<dbReference type="InterPro" id="IPR000209">
    <property type="entry name" value="Peptidase_S8/S53_dom"/>
</dbReference>
<keyword evidence="3" id="KW-0964">Secreted</keyword>
<evidence type="ECO:0000256" key="12">
    <source>
        <dbReference type="RuleBase" id="RU003355"/>
    </source>
</evidence>
<evidence type="ECO:0000256" key="5">
    <source>
        <dbReference type="ARBA" id="ARBA00022729"/>
    </source>
</evidence>
<feature type="compositionally biased region" description="Basic and acidic residues" evidence="13">
    <location>
        <begin position="1426"/>
        <end position="1452"/>
    </location>
</feature>
<organism evidence="16 17">
    <name type="scientific">Clostridium collagenovorans DSM 3089</name>
    <dbReference type="NCBI Taxonomy" id="1121306"/>
    <lineage>
        <taxon>Bacteria</taxon>
        <taxon>Bacillati</taxon>
        <taxon>Bacillota</taxon>
        <taxon>Clostridia</taxon>
        <taxon>Eubacteriales</taxon>
        <taxon>Clostridiaceae</taxon>
        <taxon>Clostridium</taxon>
    </lineage>
</organism>
<dbReference type="PROSITE" id="PS00138">
    <property type="entry name" value="SUBTILASE_SER"/>
    <property type="match status" value="1"/>
</dbReference>
<comment type="similarity">
    <text evidence="1 11 12">Belongs to the peptidase S8 family.</text>
</comment>
<evidence type="ECO:0000313" key="16">
    <source>
        <dbReference type="EMBL" id="SHH58151.1"/>
    </source>
</evidence>
<evidence type="ECO:0000256" key="14">
    <source>
        <dbReference type="SAM" id="Phobius"/>
    </source>
</evidence>
<dbReference type="GO" id="GO:0016020">
    <property type="term" value="C:membrane"/>
    <property type="evidence" value="ECO:0007669"/>
    <property type="project" value="InterPro"/>
</dbReference>
<evidence type="ECO:0000256" key="6">
    <source>
        <dbReference type="ARBA" id="ARBA00022737"/>
    </source>
</evidence>
<feature type="transmembrane region" description="Helical" evidence="14">
    <location>
        <begin position="1501"/>
        <end position="1519"/>
    </location>
</feature>
<gene>
    <name evidence="16" type="ORF">SAMN02745196_00850</name>
</gene>
<evidence type="ECO:0000256" key="7">
    <source>
        <dbReference type="ARBA" id="ARBA00022801"/>
    </source>
</evidence>
<dbReference type="Proteomes" id="UP000184526">
    <property type="component" value="Unassembled WGS sequence"/>
</dbReference>
<dbReference type="Gene3D" id="3.40.50.200">
    <property type="entry name" value="Peptidase S8/S53 domain"/>
    <property type="match status" value="1"/>
</dbReference>
<dbReference type="PROSITE" id="PS50847">
    <property type="entry name" value="GRAM_POS_ANCHORING"/>
    <property type="match status" value="1"/>
</dbReference>
<dbReference type="InterPro" id="IPR046450">
    <property type="entry name" value="PA_dom_sf"/>
</dbReference>
<evidence type="ECO:0000256" key="4">
    <source>
        <dbReference type="ARBA" id="ARBA00022670"/>
    </source>
</evidence>
<dbReference type="InterPro" id="IPR023828">
    <property type="entry name" value="Peptidase_S8_Ser-AS"/>
</dbReference>
<evidence type="ECO:0000259" key="15">
    <source>
        <dbReference type="PROSITE" id="PS50847"/>
    </source>
</evidence>
<dbReference type="PANTHER" id="PTHR43806:SF11">
    <property type="entry name" value="CEREVISIN-RELATED"/>
    <property type="match status" value="1"/>
</dbReference>
<name>A0A1M5U5L1_9CLOT</name>
<feature type="active site" description="Charge relay system" evidence="10 11">
    <location>
        <position position="196"/>
    </location>
</feature>
<keyword evidence="8 11" id="KW-0720">Serine protease</keyword>
<feature type="domain" description="Gram-positive cocci surface proteins LPxTG" evidence="15">
    <location>
        <begin position="1494"/>
        <end position="1526"/>
    </location>
</feature>
<evidence type="ECO:0000313" key="17">
    <source>
        <dbReference type="Proteomes" id="UP000184526"/>
    </source>
</evidence>
<dbReference type="GO" id="GO:0006508">
    <property type="term" value="P:proteolysis"/>
    <property type="evidence" value="ECO:0007669"/>
    <property type="project" value="UniProtKB-KW"/>
</dbReference>
<feature type="active site" description="Charge relay system" evidence="10 11">
    <location>
        <position position="266"/>
    </location>
</feature>
<protein>
    <submittedName>
        <fullName evidence="16">Lactocepin</fullName>
    </submittedName>
</protein>
<dbReference type="NCBIfam" id="TIGR01167">
    <property type="entry name" value="LPXTG_anchor"/>
    <property type="match status" value="1"/>
</dbReference>